<dbReference type="PROSITE" id="PS50056">
    <property type="entry name" value="TYR_PHOSPHATASE_2"/>
    <property type="match status" value="1"/>
</dbReference>
<dbReference type="InterPro" id="IPR016130">
    <property type="entry name" value="Tyr_Pase_AS"/>
</dbReference>
<evidence type="ECO:0000313" key="4">
    <source>
        <dbReference type="Proteomes" id="UP000318681"/>
    </source>
</evidence>
<dbReference type="PANTHER" id="PTHR31126">
    <property type="entry name" value="TYROSINE-PROTEIN PHOSPHATASE"/>
    <property type="match status" value="1"/>
</dbReference>
<dbReference type="PROSITE" id="PS00383">
    <property type="entry name" value="TYR_PHOSPHATASE_1"/>
    <property type="match status" value="1"/>
</dbReference>
<keyword evidence="4" id="KW-1185">Reference proteome</keyword>
<evidence type="ECO:0000259" key="2">
    <source>
        <dbReference type="PROSITE" id="PS50056"/>
    </source>
</evidence>
<dbReference type="RefSeq" id="WP_145147648.1">
    <property type="nucleotide sequence ID" value="NZ_VNIM01000004.1"/>
</dbReference>
<comment type="caution">
    <text evidence="3">The sequence shown here is derived from an EMBL/GenBank/DDBJ whole genome shotgun (WGS) entry which is preliminary data.</text>
</comment>
<dbReference type="InterPro" id="IPR026893">
    <property type="entry name" value="Tyr/Ser_Pase_IphP-type"/>
</dbReference>
<dbReference type="Proteomes" id="UP000318681">
    <property type="component" value="Unassembled WGS sequence"/>
</dbReference>
<dbReference type="PANTHER" id="PTHR31126:SF1">
    <property type="entry name" value="TYROSINE SPECIFIC PROTEIN PHOSPHATASES DOMAIN-CONTAINING PROTEIN"/>
    <property type="match status" value="1"/>
</dbReference>
<dbReference type="InterPro" id="IPR000387">
    <property type="entry name" value="Tyr_Pase_dom"/>
</dbReference>
<dbReference type="EMBL" id="VNIM01000004">
    <property type="protein sequence ID" value="TVV77153.1"/>
    <property type="molecule type" value="Genomic_DNA"/>
</dbReference>
<reference evidence="3 4" key="1">
    <citation type="submission" date="2019-07" db="EMBL/GenBank/DDBJ databases">
        <title>Sphingomonas solaris sp. nov., isolated from a solar panel from Boston, Massachusetts.</title>
        <authorList>
            <person name="Tanner K."/>
            <person name="Pascual J."/>
            <person name="Mancuso C."/>
            <person name="Pereto J."/>
            <person name="Khalil A."/>
            <person name="Vilanova C."/>
        </authorList>
    </citation>
    <scope>NUCLEOTIDE SEQUENCE [LARGE SCALE GENOMIC DNA]</scope>
    <source>
        <strain evidence="3 4">R4DWN</strain>
    </source>
</reference>
<evidence type="ECO:0000313" key="3">
    <source>
        <dbReference type="EMBL" id="TVV77153.1"/>
    </source>
</evidence>
<accession>A0A558RCU3</accession>
<dbReference type="GO" id="GO:0004721">
    <property type="term" value="F:phosphoprotein phosphatase activity"/>
    <property type="evidence" value="ECO:0007669"/>
    <property type="project" value="InterPro"/>
</dbReference>
<dbReference type="InterPro" id="IPR029021">
    <property type="entry name" value="Prot-tyrosine_phosphatase-like"/>
</dbReference>
<dbReference type="SUPFAM" id="SSF52799">
    <property type="entry name" value="(Phosphotyrosine protein) phosphatases II"/>
    <property type="match status" value="1"/>
</dbReference>
<protein>
    <submittedName>
        <fullName evidence="3">Tyrosine-protein phosphatase</fullName>
    </submittedName>
</protein>
<feature type="domain" description="Tyrosine specific protein phosphatases" evidence="2">
    <location>
        <begin position="117"/>
        <end position="172"/>
    </location>
</feature>
<dbReference type="OrthoDB" id="1188001at2"/>
<dbReference type="AlphaFoldDB" id="A0A558RCU3"/>
<proteinExistence type="inferred from homology"/>
<organism evidence="3 4">
    <name type="scientific">Alterirhizorhabdus solaris</name>
    <dbReference type="NCBI Taxonomy" id="2529389"/>
    <lineage>
        <taxon>Bacteria</taxon>
        <taxon>Pseudomonadati</taxon>
        <taxon>Pseudomonadota</taxon>
        <taxon>Alphaproteobacteria</taxon>
        <taxon>Sphingomonadales</taxon>
        <taxon>Rhizorhabdaceae</taxon>
        <taxon>Alterirhizorhabdus</taxon>
    </lineage>
</organism>
<evidence type="ECO:0000256" key="1">
    <source>
        <dbReference type="ARBA" id="ARBA00009580"/>
    </source>
</evidence>
<dbReference type="Pfam" id="PF13350">
    <property type="entry name" value="Y_phosphatase3"/>
    <property type="match status" value="1"/>
</dbReference>
<name>A0A558RCU3_9SPHN</name>
<gene>
    <name evidence="3" type="ORF">FOY91_02165</name>
</gene>
<dbReference type="Gene3D" id="3.90.190.10">
    <property type="entry name" value="Protein tyrosine phosphatase superfamily"/>
    <property type="match status" value="1"/>
</dbReference>
<comment type="similarity">
    <text evidence="1">Belongs to the protein-tyrosine phosphatase family.</text>
</comment>
<sequence>MTEALSKLNFRDIGGLLAAGGVVRHGILYRSEGPASFAPAHRDELAAMGIRLVCDLRAGSERDKDPNDWTTTARLMNLDITADLRVATNEGWKTLQHDPTLAAARAALMVNYGSMPAAIRPHLKPLIEAIVAGETPVLIHCTAGKDRTGVLVALLLTALGVPHDVVVADYRRSDVFGKNLRLRGGIHEQFEETFGFRPGEALIDAMVGVDVDFLDAALAAAARDHGDIAGYFVAAGVDGPLFDRFRTTMVAEAG</sequence>